<evidence type="ECO:0000313" key="2">
    <source>
        <dbReference type="Proteomes" id="UP000034803"/>
    </source>
</evidence>
<protein>
    <submittedName>
        <fullName evidence="1">Uncharacterized protein</fullName>
    </submittedName>
</protein>
<organism evidence="1 2">
    <name type="scientific">Candidatus Woesebacteria bacterium GW2011_GWC2_31_9</name>
    <dbReference type="NCBI Taxonomy" id="1618586"/>
    <lineage>
        <taxon>Bacteria</taxon>
        <taxon>Candidatus Woeseibacteriota</taxon>
    </lineage>
</organism>
<name>A0A0G0AZX2_9BACT</name>
<dbReference type="AlphaFoldDB" id="A0A0G0AZX2"/>
<reference evidence="1 2" key="1">
    <citation type="journal article" date="2015" name="Nature">
        <title>rRNA introns, odd ribosomes, and small enigmatic genomes across a large radiation of phyla.</title>
        <authorList>
            <person name="Brown C.T."/>
            <person name="Hug L.A."/>
            <person name="Thomas B.C."/>
            <person name="Sharon I."/>
            <person name="Castelle C.J."/>
            <person name="Singh A."/>
            <person name="Wilkins M.J."/>
            <person name="Williams K.H."/>
            <person name="Banfield J.F."/>
        </authorList>
    </citation>
    <scope>NUCLEOTIDE SEQUENCE [LARGE SCALE GENOMIC DNA]</scope>
</reference>
<sequence>MSPIRRRTFFGQTSLVELRSLAYDRQMINVRLKNAVSKESEFFESHHLKLTSELLDRHSKLTEIGLAAEAELRRRLRREAEGREMSLGRRR</sequence>
<evidence type="ECO:0000313" key="1">
    <source>
        <dbReference type="EMBL" id="KKP32085.1"/>
    </source>
</evidence>
<dbReference type="Proteomes" id="UP000034803">
    <property type="component" value="Unassembled WGS sequence"/>
</dbReference>
<proteinExistence type="predicted"/>
<gene>
    <name evidence="1" type="ORF">UR21_C0002G0004</name>
</gene>
<accession>A0A0G0AZX2</accession>
<dbReference type="EMBL" id="LBOI01000002">
    <property type="protein sequence ID" value="KKP32085.1"/>
    <property type="molecule type" value="Genomic_DNA"/>
</dbReference>
<comment type="caution">
    <text evidence="1">The sequence shown here is derived from an EMBL/GenBank/DDBJ whole genome shotgun (WGS) entry which is preliminary data.</text>
</comment>